<dbReference type="EMBL" id="HM116537">
    <property type="protein sequence ID" value="ADU56343.1"/>
    <property type="molecule type" value="Genomic_DNA"/>
</dbReference>
<feature type="region of interest" description="Disordered" evidence="1">
    <location>
        <begin position="59"/>
        <end position="95"/>
    </location>
</feature>
<evidence type="ECO:0000256" key="1">
    <source>
        <dbReference type="SAM" id="MobiDB-lite"/>
    </source>
</evidence>
<organism evidence="2">
    <name type="scientific">Streptomyces sp. KCTC 11604BP</name>
    <dbReference type="NCBI Taxonomy" id="941587"/>
    <lineage>
        <taxon>Bacteria</taxon>
        <taxon>Bacillati</taxon>
        <taxon>Actinomycetota</taxon>
        <taxon>Actinomycetes</taxon>
        <taxon>Kitasatosporales</taxon>
        <taxon>Streptomycetaceae</taxon>
        <taxon>Streptomyces</taxon>
    </lineage>
</organism>
<dbReference type="AlphaFoldDB" id="E9KTJ2"/>
<reference evidence="2" key="1">
    <citation type="journal article" date="2011" name="J. Am. Chem. Soc.">
        <title>Biosynthesis of the allylmalonyl-CoA extender unit for the FK506 polyketide synthase proceeds through a dedicated polyketide synthase and facilitates the mutasynthesis of analogues.</title>
        <authorList>
            <person name="Mo S."/>
            <person name="Kim D.H."/>
            <person name="Lee J.H."/>
            <person name="Park J.W."/>
            <person name="Basnet D.B."/>
            <person name="Ban Y.H."/>
            <person name="Yoo Y.J."/>
            <person name="Chen S.W."/>
            <person name="Park S.R."/>
            <person name="Choi E.A."/>
            <person name="Kim E."/>
            <person name="Jin Y.Y."/>
            <person name="Lee S.K."/>
            <person name="Park J.Y."/>
            <person name="Liu Y."/>
            <person name="Lee M.O."/>
            <person name="Lee K.S."/>
            <person name="Kim S.J."/>
            <person name="Kim D."/>
            <person name="Park B.C."/>
            <person name="Lee S.G."/>
            <person name="Kwon H.J."/>
            <person name="Suh J.W."/>
            <person name="Moore B.S."/>
            <person name="Lim S.K."/>
            <person name="Yoon Y.J."/>
        </authorList>
    </citation>
    <scope>NUCLEOTIDE SEQUENCE</scope>
    <source>
        <strain evidence="2">KCTC 11604BP</strain>
    </source>
</reference>
<proteinExistence type="predicted"/>
<accession>E9KTJ2</accession>
<feature type="compositionally biased region" description="Polar residues" evidence="1">
    <location>
        <begin position="69"/>
        <end position="80"/>
    </location>
</feature>
<name>E9KTJ2_9ACTN</name>
<evidence type="ECO:0000313" key="2">
    <source>
        <dbReference type="EMBL" id="ADU56343.1"/>
    </source>
</evidence>
<sequence>MYVPPPWNTTYRGSARCPAACPDGSISDDSAAVPHTTASTRRETHREAAIEVLLLSGTGDTRTHKGLPPTTSYHRNSASMHHSPRTTRTPERPGPLDTFAHYRDRAREAGAVIVPAMAFFGGLGDLPATAAMGDWTAADEAHIAYALSEGAGDSQSCGAG</sequence>
<gene>
    <name evidence="2" type="ORF">Tcs_11604BP_038</name>
</gene>
<protein>
    <submittedName>
        <fullName evidence="2">Uncharacterized protein</fullName>
    </submittedName>
</protein>